<dbReference type="KEGG" id="dori:FH5T_12290"/>
<dbReference type="Gene3D" id="3.90.1150.10">
    <property type="entry name" value="Aspartate Aminotransferase, domain 1"/>
    <property type="match status" value="1"/>
</dbReference>
<sequence length="374" mass="42687">MLRKQIEIKRELFDETSHSPSLVDIVGEEQLADVVDFCFIENPYFPGEALLQKLQDKLPEVIKAYPSSNPKLAQQDLAAVVHVNPEYLVLGNGATELITIIQNNFVEDMGIPVPTFSEYIEKVQNQQKVRLFQLPADKQYQLDLEEYADWLVDEEISSALIINPGNPTGQLLSVENITGFLNRMKHLKLVLLDESFIDFAGEEIPTLMPKVEQFQNLVIVRSMSKHCGVPGLRLGYCCTANEYYLRQIRNALPVWNINTLAEYFLTQLKDTDAEYHQARKHVISDVRELHKALAEINGYEVYPTNSNFILLKINFAMSAYDLQMKLLQDFGVYVRDCSNKTGLDDKHIRIASKGREKDQLLIHALKTVAVELSR</sequence>
<keyword evidence="2" id="KW-0663">Pyridoxal phosphate</keyword>
<dbReference type="Proteomes" id="UP000181981">
    <property type="component" value="Unassembled WGS sequence"/>
</dbReference>
<dbReference type="PANTHER" id="PTHR42885">
    <property type="entry name" value="HISTIDINOL-PHOSPHATE AMINOTRANSFERASE-RELATED"/>
    <property type="match status" value="1"/>
</dbReference>
<evidence type="ECO:0000259" key="4">
    <source>
        <dbReference type="Pfam" id="PF00155"/>
    </source>
</evidence>
<organism evidence="6 8">
    <name type="scientific">Draconibacterium orientale</name>
    <dbReference type="NCBI Taxonomy" id="1168034"/>
    <lineage>
        <taxon>Bacteria</taxon>
        <taxon>Pseudomonadati</taxon>
        <taxon>Bacteroidota</taxon>
        <taxon>Bacteroidia</taxon>
        <taxon>Marinilabiliales</taxon>
        <taxon>Prolixibacteraceae</taxon>
        <taxon>Draconibacterium</taxon>
    </lineage>
</organism>
<dbReference type="GO" id="GO:0008483">
    <property type="term" value="F:transaminase activity"/>
    <property type="evidence" value="ECO:0007669"/>
    <property type="project" value="UniProtKB-KW"/>
</dbReference>
<evidence type="ECO:0000256" key="2">
    <source>
        <dbReference type="ARBA" id="ARBA00022898"/>
    </source>
</evidence>
<keyword evidence="3 6" id="KW-0032">Aminotransferase</keyword>
<name>X5E3D4_9BACT</name>
<dbReference type="InterPro" id="IPR015422">
    <property type="entry name" value="PyrdxlP-dep_Trfase_small"/>
</dbReference>
<dbReference type="InterPro" id="IPR004838">
    <property type="entry name" value="NHTrfase_class1_PyrdxlP-BS"/>
</dbReference>
<dbReference type="Proteomes" id="UP000023772">
    <property type="component" value="Chromosome"/>
</dbReference>
<dbReference type="eggNOG" id="COG0079">
    <property type="taxonomic scope" value="Bacteria"/>
</dbReference>
<dbReference type="Pfam" id="PF00155">
    <property type="entry name" value="Aminotran_1_2"/>
    <property type="match status" value="1"/>
</dbReference>
<dbReference type="AlphaFoldDB" id="X5E3D4"/>
<dbReference type="RefSeq" id="WP_038558712.1">
    <property type="nucleotide sequence ID" value="NZ_FOHT01000004.1"/>
</dbReference>
<dbReference type="PROSITE" id="PS00105">
    <property type="entry name" value="AA_TRANSFER_CLASS_1"/>
    <property type="match status" value="1"/>
</dbReference>
<dbReference type="SUPFAM" id="SSF53383">
    <property type="entry name" value="PLP-dependent transferases"/>
    <property type="match status" value="1"/>
</dbReference>
<keyword evidence="7" id="KW-1185">Reference proteome</keyword>
<keyword evidence="3 6" id="KW-0808">Transferase</keyword>
<dbReference type="GO" id="GO:0030170">
    <property type="term" value="F:pyridoxal phosphate binding"/>
    <property type="evidence" value="ECO:0007669"/>
    <property type="project" value="InterPro"/>
</dbReference>
<reference evidence="6 8" key="2">
    <citation type="submission" date="2016-10" db="EMBL/GenBank/DDBJ databases">
        <authorList>
            <person name="de Groot N.N."/>
        </authorList>
    </citation>
    <scope>NUCLEOTIDE SEQUENCE [LARGE SCALE GENOMIC DNA]</scope>
    <source>
        <strain evidence="6 8">DSM 25947</strain>
    </source>
</reference>
<dbReference type="InterPro" id="IPR004839">
    <property type="entry name" value="Aminotransferase_I/II_large"/>
</dbReference>
<evidence type="ECO:0000313" key="7">
    <source>
        <dbReference type="Proteomes" id="UP000023772"/>
    </source>
</evidence>
<dbReference type="PANTHER" id="PTHR42885:SF1">
    <property type="entry name" value="THREONINE-PHOSPHATE DECARBOXYLASE"/>
    <property type="match status" value="1"/>
</dbReference>
<gene>
    <name evidence="5" type="ORF">FH5T_12290</name>
    <name evidence="6" type="ORF">SAMN05444285_104144</name>
</gene>
<evidence type="ECO:0000313" key="6">
    <source>
        <dbReference type="EMBL" id="SES99931.1"/>
    </source>
</evidence>
<evidence type="ECO:0000313" key="5">
    <source>
        <dbReference type="EMBL" id="AHW61970.1"/>
    </source>
</evidence>
<evidence type="ECO:0000313" key="8">
    <source>
        <dbReference type="Proteomes" id="UP000181981"/>
    </source>
</evidence>
<comment type="cofactor">
    <cofactor evidence="1 3">
        <name>pyridoxal 5'-phosphate</name>
        <dbReference type="ChEBI" id="CHEBI:597326"/>
    </cofactor>
</comment>
<dbReference type="STRING" id="1168034.FH5T_12290"/>
<evidence type="ECO:0000256" key="3">
    <source>
        <dbReference type="RuleBase" id="RU000481"/>
    </source>
</evidence>
<feature type="domain" description="Aminotransferase class I/classII large" evidence="4">
    <location>
        <begin position="33"/>
        <end position="352"/>
    </location>
</feature>
<proteinExistence type="inferred from homology"/>
<comment type="similarity">
    <text evidence="3">Belongs to the class-I pyridoxal-phosphate-dependent aminotransferase family.</text>
</comment>
<reference evidence="5 7" key="1">
    <citation type="submission" date="2014-03" db="EMBL/GenBank/DDBJ databases">
        <title>Complete genome sequence of a deeply braunched marine Bacteroidia bacterium Draconibacterium orientale type strain FH5T.</title>
        <authorList>
            <person name="Li X."/>
            <person name="Wang X."/>
            <person name="Xie Z."/>
            <person name="Du Z."/>
            <person name="Chen G."/>
        </authorList>
    </citation>
    <scope>NUCLEOTIDE SEQUENCE [LARGE SCALE GENOMIC DNA]</scope>
    <source>
        <strain evidence="5 7">FH5</strain>
    </source>
</reference>
<dbReference type="Gene3D" id="3.40.640.10">
    <property type="entry name" value="Type I PLP-dependent aspartate aminotransferase-like (Major domain)"/>
    <property type="match status" value="1"/>
</dbReference>
<dbReference type="OrthoDB" id="9813880at2"/>
<dbReference type="EMBL" id="FOHT01000004">
    <property type="protein sequence ID" value="SES99931.1"/>
    <property type="molecule type" value="Genomic_DNA"/>
</dbReference>
<dbReference type="HOGENOM" id="CLU_017584_3_2_10"/>
<dbReference type="InterPro" id="IPR015421">
    <property type="entry name" value="PyrdxlP-dep_Trfase_major"/>
</dbReference>
<dbReference type="InterPro" id="IPR015424">
    <property type="entry name" value="PyrdxlP-dep_Trfase"/>
</dbReference>
<dbReference type="CDD" id="cd00609">
    <property type="entry name" value="AAT_like"/>
    <property type="match status" value="1"/>
</dbReference>
<evidence type="ECO:0000256" key="1">
    <source>
        <dbReference type="ARBA" id="ARBA00001933"/>
    </source>
</evidence>
<dbReference type="EC" id="2.6.1.-" evidence="3"/>
<protein>
    <recommendedName>
        <fullName evidence="3">Aminotransferase</fullName>
        <ecNumber evidence="3">2.6.1.-</ecNumber>
    </recommendedName>
</protein>
<dbReference type="EMBL" id="CP007451">
    <property type="protein sequence ID" value="AHW61970.1"/>
    <property type="molecule type" value="Genomic_DNA"/>
</dbReference>
<accession>X5E3D4</accession>